<evidence type="ECO:0000256" key="5">
    <source>
        <dbReference type="ARBA" id="ARBA00023136"/>
    </source>
</evidence>
<gene>
    <name evidence="9" type="ORF">GH754_15405</name>
</gene>
<sequence>MSDENVYEMKSSKPFNYRKYFKTGISLLFIILLLVTLLNSIMITKEGEYRVVRQFGEVVRIESEPGLHFKVPFIQTATVLPNKYLVYDMEEQEINTLDKKRIIIDNYAVWHITDPSKMINNAKTVVNAQARMGEFIFSTVRSELGQMNYEEIINDEKSQRGNLNSRITDQVNELLSEYGAQVQDVRVKRTDLPEDNEQSVYTRMISERESKAQEYLSKGEAEKNRIIAAADREVKEMLSKAKADAEQIRAEGEQEAAQIYNEAFKKDAEFYRLYRTLESYKSTVNDKTTIILPHDSPYARALLGYFEIEE</sequence>
<keyword evidence="4 7" id="KW-1133">Transmembrane helix</keyword>
<evidence type="ECO:0000256" key="4">
    <source>
        <dbReference type="ARBA" id="ARBA00022989"/>
    </source>
</evidence>
<comment type="similarity">
    <text evidence="2 6">Belongs to the band 7/mec-2 family. HflC subfamily.</text>
</comment>
<dbReference type="InterPro" id="IPR001107">
    <property type="entry name" value="Band_7"/>
</dbReference>
<evidence type="ECO:0000256" key="3">
    <source>
        <dbReference type="ARBA" id="ARBA00022692"/>
    </source>
</evidence>
<evidence type="ECO:0000256" key="1">
    <source>
        <dbReference type="ARBA" id="ARBA00004370"/>
    </source>
</evidence>
<dbReference type="Gene3D" id="3.30.479.30">
    <property type="entry name" value="Band 7 domain"/>
    <property type="match status" value="1"/>
</dbReference>
<evidence type="ECO:0000313" key="10">
    <source>
        <dbReference type="Proteomes" id="UP000480185"/>
    </source>
</evidence>
<keyword evidence="5 7" id="KW-0472">Membrane</keyword>
<feature type="transmembrane region" description="Helical" evidence="7">
    <location>
        <begin position="20"/>
        <end position="43"/>
    </location>
</feature>
<dbReference type="InterPro" id="IPR010200">
    <property type="entry name" value="HflC"/>
</dbReference>
<evidence type="ECO:0000256" key="6">
    <source>
        <dbReference type="PIRNR" id="PIRNR005651"/>
    </source>
</evidence>
<dbReference type="SMART" id="SM00244">
    <property type="entry name" value="PHB"/>
    <property type="match status" value="1"/>
</dbReference>
<dbReference type="PANTHER" id="PTHR42911">
    <property type="entry name" value="MODULATOR OF FTSH PROTEASE HFLC"/>
    <property type="match status" value="1"/>
</dbReference>
<evidence type="ECO:0000313" key="9">
    <source>
        <dbReference type="EMBL" id="MRG87672.1"/>
    </source>
</evidence>
<evidence type="ECO:0000256" key="2">
    <source>
        <dbReference type="ARBA" id="ARBA00007862"/>
    </source>
</evidence>
<dbReference type="AlphaFoldDB" id="A0A6G1X9Q3"/>
<dbReference type="CDD" id="cd03405">
    <property type="entry name" value="SPFH_HflC"/>
    <property type="match status" value="1"/>
</dbReference>
<dbReference type="SUPFAM" id="SSF117892">
    <property type="entry name" value="Band 7/SPFH domain"/>
    <property type="match status" value="1"/>
</dbReference>
<keyword evidence="3 7" id="KW-0812">Transmembrane</keyword>
<organism evidence="9 10">
    <name type="scientific">Salinibacillus xinjiangensis</name>
    <dbReference type="NCBI Taxonomy" id="1229268"/>
    <lineage>
        <taxon>Bacteria</taxon>
        <taxon>Bacillati</taxon>
        <taxon>Bacillota</taxon>
        <taxon>Bacilli</taxon>
        <taxon>Bacillales</taxon>
        <taxon>Bacillaceae</taxon>
        <taxon>Salinibacillus</taxon>
    </lineage>
</organism>
<evidence type="ECO:0000259" key="8">
    <source>
        <dbReference type="SMART" id="SM00244"/>
    </source>
</evidence>
<keyword evidence="9" id="KW-0378">Hydrolase</keyword>
<accession>A0A6G1X9Q3</accession>
<evidence type="ECO:0000256" key="7">
    <source>
        <dbReference type="SAM" id="Phobius"/>
    </source>
</evidence>
<dbReference type="RefSeq" id="WP_153729564.1">
    <property type="nucleotide sequence ID" value="NZ_WJNH01000011.1"/>
</dbReference>
<protein>
    <recommendedName>
        <fullName evidence="6">Protein HflC</fullName>
    </recommendedName>
</protein>
<dbReference type="OrthoDB" id="9809197at2"/>
<keyword evidence="9" id="KW-0645">Protease</keyword>
<dbReference type="GO" id="GO:0016020">
    <property type="term" value="C:membrane"/>
    <property type="evidence" value="ECO:0007669"/>
    <property type="project" value="UniProtKB-SubCell"/>
</dbReference>
<comment type="function">
    <text evidence="6">HflC and HflK could regulate a protease.</text>
</comment>
<comment type="subcellular location">
    <subcellularLocation>
        <location evidence="1">Membrane</location>
    </subcellularLocation>
</comment>
<dbReference type="GO" id="GO:0006508">
    <property type="term" value="P:proteolysis"/>
    <property type="evidence" value="ECO:0007669"/>
    <property type="project" value="UniProtKB-KW"/>
</dbReference>
<feature type="domain" description="Band 7" evidence="8">
    <location>
        <begin position="39"/>
        <end position="204"/>
    </location>
</feature>
<keyword evidence="10" id="KW-1185">Reference proteome</keyword>
<dbReference type="EMBL" id="WJNH01000011">
    <property type="protein sequence ID" value="MRG87672.1"/>
    <property type="molecule type" value="Genomic_DNA"/>
</dbReference>
<dbReference type="Pfam" id="PF01145">
    <property type="entry name" value="Band_7"/>
    <property type="match status" value="1"/>
</dbReference>
<comment type="caution">
    <text evidence="9">The sequence shown here is derived from an EMBL/GenBank/DDBJ whole genome shotgun (WGS) entry which is preliminary data.</text>
</comment>
<dbReference type="PIRSF" id="PIRSF005651">
    <property type="entry name" value="HflC"/>
    <property type="match status" value="1"/>
</dbReference>
<proteinExistence type="inferred from homology"/>
<dbReference type="InterPro" id="IPR036013">
    <property type="entry name" value="Band_7/SPFH_dom_sf"/>
</dbReference>
<reference evidence="9 10" key="1">
    <citation type="submission" date="2019-11" db="EMBL/GenBank/DDBJ databases">
        <authorList>
            <person name="Li J."/>
        </authorList>
    </citation>
    <scope>NUCLEOTIDE SEQUENCE [LARGE SCALE GENOMIC DNA]</scope>
    <source>
        <strain evidence="9 10">J4</strain>
    </source>
</reference>
<dbReference type="GO" id="GO:0008233">
    <property type="term" value="F:peptidase activity"/>
    <property type="evidence" value="ECO:0007669"/>
    <property type="project" value="UniProtKB-KW"/>
</dbReference>
<dbReference type="PANTHER" id="PTHR42911:SF1">
    <property type="entry name" value="MODULATOR OF FTSH PROTEASE HFLC"/>
    <property type="match status" value="1"/>
</dbReference>
<name>A0A6G1X9Q3_9BACI</name>
<dbReference type="Proteomes" id="UP000480185">
    <property type="component" value="Unassembled WGS sequence"/>
</dbReference>